<proteinExistence type="predicted"/>
<feature type="compositionally biased region" description="Basic and acidic residues" evidence="1">
    <location>
        <begin position="97"/>
        <end position="133"/>
    </location>
</feature>
<evidence type="ECO:0000313" key="4">
    <source>
        <dbReference type="EMBL" id="CBX30039.1"/>
    </source>
</evidence>
<sequence length="198" mass="22969">MKKIKLLSFLMVLLFSVPASAEFYRYTDKDGKVRYTDDYSKVPKSRRSSADKYRGYENNVTDEATESGETATEPDIQNPSESTQETGEGQESVTASKNDELDAAKKRLDKKQEEINKELDDLNRERSELDAQRTKIKNRPQSFEYKTKVEAFNEKVKNFQDKQKAFEAEVDAYNNELENNMKNSLKQFSKDKKAKEKM</sequence>
<evidence type="ECO:0000256" key="1">
    <source>
        <dbReference type="SAM" id="MobiDB-lite"/>
    </source>
</evidence>
<name>E1YIJ2_9BACT</name>
<feature type="compositionally biased region" description="Polar residues" evidence="1">
    <location>
        <begin position="58"/>
        <end position="96"/>
    </location>
</feature>
<evidence type="ECO:0000259" key="3">
    <source>
        <dbReference type="Pfam" id="PF13511"/>
    </source>
</evidence>
<feature type="chain" id="PRO_5005672806" description="DUF4124 domain-containing protein" evidence="2">
    <location>
        <begin position="22"/>
        <end position="198"/>
    </location>
</feature>
<reference evidence="4" key="1">
    <citation type="journal article" date="2011" name="Environ. Microbiol.">
        <title>Genomic insights into the metabolic potential of the polycyclic aromatic hydrocarbon degrading sulfate-reducing Deltaproteobacterium N47.</title>
        <authorList>
            <person name="Bergmann F."/>
            <person name="Selesi D."/>
            <person name="Weinmaier T."/>
            <person name="Tischler P."/>
            <person name="Rattei T."/>
            <person name="Meckenstock R.U."/>
        </authorList>
    </citation>
    <scope>NUCLEOTIDE SEQUENCE</scope>
</reference>
<protein>
    <recommendedName>
        <fullName evidence="3">DUF4124 domain-containing protein</fullName>
    </recommendedName>
</protein>
<feature type="region of interest" description="Disordered" evidence="1">
    <location>
        <begin position="35"/>
        <end position="136"/>
    </location>
</feature>
<accession>E1YIJ2</accession>
<feature type="domain" description="DUF4124" evidence="3">
    <location>
        <begin position="10"/>
        <end position="47"/>
    </location>
</feature>
<organism evidence="4">
    <name type="scientific">uncultured Desulfobacterium sp</name>
    <dbReference type="NCBI Taxonomy" id="201089"/>
    <lineage>
        <taxon>Bacteria</taxon>
        <taxon>Pseudomonadati</taxon>
        <taxon>Thermodesulfobacteriota</taxon>
        <taxon>Desulfobacteria</taxon>
        <taxon>Desulfobacterales</taxon>
        <taxon>Desulfobacteriaceae</taxon>
        <taxon>Desulfobacterium</taxon>
        <taxon>environmental samples</taxon>
    </lineage>
</organism>
<dbReference type="InterPro" id="IPR025392">
    <property type="entry name" value="DUF4124"/>
</dbReference>
<dbReference type="Pfam" id="PF13511">
    <property type="entry name" value="DUF4124"/>
    <property type="match status" value="1"/>
</dbReference>
<keyword evidence="2" id="KW-0732">Signal</keyword>
<dbReference type="EMBL" id="FR695874">
    <property type="protein sequence ID" value="CBX30039.1"/>
    <property type="molecule type" value="Genomic_DNA"/>
</dbReference>
<dbReference type="AlphaFoldDB" id="E1YIJ2"/>
<gene>
    <name evidence="4" type="ORF">N47_D28480</name>
</gene>
<feature type="signal peptide" evidence="2">
    <location>
        <begin position="1"/>
        <end position="21"/>
    </location>
</feature>
<evidence type="ECO:0000256" key="2">
    <source>
        <dbReference type="SAM" id="SignalP"/>
    </source>
</evidence>